<proteinExistence type="predicted"/>
<reference evidence="2 3" key="1">
    <citation type="submission" date="2017-06" db="EMBL/GenBank/DDBJ databases">
        <title>Comparative genomic analysis of Ambrosia Fusariam Clade fungi.</title>
        <authorList>
            <person name="Stajich J.E."/>
            <person name="Carrillo J."/>
            <person name="Kijimoto T."/>
            <person name="Eskalen A."/>
            <person name="O'Donnell K."/>
            <person name="Kasson M."/>
        </authorList>
    </citation>
    <scope>NUCLEOTIDE SEQUENCE [LARGE SCALE GENOMIC DNA]</scope>
    <source>
        <strain evidence="2">UCR3666</strain>
    </source>
</reference>
<organism evidence="2 3">
    <name type="scientific">Fusarium kuroshium</name>
    <dbReference type="NCBI Taxonomy" id="2010991"/>
    <lineage>
        <taxon>Eukaryota</taxon>
        <taxon>Fungi</taxon>
        <taxon>Dikarya</taxon>
        <taxon>Ascomycota</taxon>
        <taxon>Pezizomycotina</taxon>
        <taxon>Sordariomycetes</taxon>
        <taxon>Hypocreomycetidae</taxon>
        <taxon>Hypocreales</taxon>
        <taxon>Nectriaceae</taxon>
        <taxon>Fusarium</taxon>
        <taxon>Fusarium solani species complex</taxon>
    </lineage>
</organism>
<feature type="compositionally biased region" description="Basic and acidic residues" evidence="1">
    <location>
        <begin position="24"/>
        <end position="35"/>
    </location>
</feature>
<comment type="caution">
    <text evidence="2">The sequence shown here is derived from an EMBL/GenBank/DDBJ whole genome shotgun (WGS) entry which is preliminary data.</text>
</comment>
<gene>
    <name evidence="2" type="ORF">CDV36_016479</name>
</gene>
<dbReference type="OrthoDB" id="2801085at2759"/>
<evidence type="ECO:0000256" key="1">
    <source>
        <dbReference type="SAM" id="MobiDB-lite"/>
    </source>
</evidence>
<dbReference type="EMBL" id="NKUJ01001048">
    <property type="protein sequence ID" value="RMI94328.1"/>
    <property type="molecule type" value="Genomic_DNA"/>
</dbReference>
<feature type="region of interest" description="Disordered" evidence="1">
    <location>
        <begin position="1"/>
        <end position="62"/>
    </location>
</feature>
<accession>A0A3M2QMU3</accession>
<dbReference type="AlphaFoldDB" id="A0A3M2QMU3"/>
<evidence type="ECO:0000313" key="3">
    <source>
        <dbReference type="Proteomes" id="UP000277212"/>
    </source>
</evidence>
<keyword evidence="3" id="KW-1185">Reference proteome</keyword>
<sequence length="78" mass="8725">MADDDRNARPNQHSTSWGGRATFAKRDAPEKKLQEQEDSLNDVERQPEIAQANTTDVDEDLKASQMGREALEVKIASL</sequence>
<dbReference type="Proteomes" id="UP000277212">
    <property type="component" value="Unassembled WGS sequence"/>
</dbReference>
<name>A0A3M2QMU3_9HYPO</name>
<protein>
    <submittedName>
        <fullName evidence="2">Uncharacterized protein</fullName>
    </submittedName>
</protein>
<evidence type="ECO:0000313" key="2">
    <source>
        <dbReference type="EMBL" id="RMI94328.1"/>
    </source>
</evidence>